<dbReference type="GO" id="GO:0005840">
    <property type="term" value="C:ribosome"/>
    <property type="evidence" value="ECO:0007669"/>
    <property type="project" value="UniProtKB-KW"/>
</dbReference>
<evidence type="ECO:0000256" key="3">
    <source>
        <dbReference type="ARBA" id="ARBA00023274"/>
    </source>
</evidence>
<dbReference type="Gene3D" id="3.30.230.10">
    <property type="match status" value="1"/>
</dbReference>
<dbReference type="SUPFAM" id="SSF54211">
    <property type="entry name" value="Ribosomal protein S5 domain 2-like"/>
    <property type="match status" value="1"/>
</dbReference>
<keyword evidence="3" id="KW-0687">Ribonucleoprotein</keyword>
<evidence type="ECO:0000313" key="5">
    <source>
        <dbReference type="EMBL" id="KAL5106082.1"/>
    </source>
</evidence>
<reference evidence="5 6" key="1">
    <citation type="journal article" date="2022" name="Front. Cell. Infect. Microbiol.">
        <title>The Genomes of Two Strains of Taenia crassiceps the Animal Model for the Study of Human Cysticercosis.</title>
        <authorList>
            <person name="Bobes R.J."/>
            <person name="Estrada K."/>
            <person name="Rios-Valencia D.G."/>
            <person name="Calderon-Gallegos A."/>
            <person name="de la Torre P."/>
            <person name="Carrero J.C."/>
            <person name="Sanchez-Flores A."/>
            <person name="Laclette J.P."/>
        </authorList>
    </citation>
    <scope>NUCLEOTIDE SEQUENCE [LARGE SCALE GENOMIC DNA]</scope>
    <source>
        <strain evidence="5">WFUcys</strain>
    </source>
</reference>
<evidence type="ECO:0000256" key="2">
    <source>
        <dbReference type="ARBA" id="ARBA00022980"/>
    </source>
</evidence>
<evidence type="ECO:0000313" key="6">
    <source>
        <dbReference type="Proteomes" id="UP001651158"/>
    </source>
</evidence>
<proteinExistence type="inferred from homology"/>
<feature type="compositionally biased region" description="Basic residues" evidence="4">
    <location>
        <begin position="342"/>
        <end position="356"/>
    </location>
</feature>
<dbReference type="PANTHER" id="PTHR21569:SF1">
    <property type="entry name" value="SMALL RIBOSOMAL SUBUNIT PROTEIN US9M"/>
    <property type="match status" value="1"/>
</dbReference>
<dbReference type="InterPro" id="IPR014721">
    <property type="entry name" value="Ribsml_uS5_D2-typ_fold_subgr"/>
</dbReference>
<dbReference type="EMBL" id="JAKROA010000006">
    <property type="protein sequence ID" value="KAL5106082.1"/>
    <property type="molecule type" value="Genomic_DNA"/>
</dbReference>
<protein>
    <submittedName>
        <fullName evidence="5">28S ribosomal protein S9 mitochondrial</fullName>
    </submittedName>
</protein>
<keyword evidence="6" id="KW-1185">Reference proteome</keyword>
<dbReference type="Proteomes" id="UP001651158">
    <property type="component" value="Unassembled WGS sequence"/>
</dbReference>
<dbReference type="InterPro" id="IPR000754">
    <property type="entry name" value="Ribosomal_uS9"/>
</dbReference>
<comment type="caution">
    <text evidence="5">The sequence shown here is derived from an EMBL/GenBank/DDBJ whole genome shotgun (WGS) entry which is preliminary data.</text>
</comment>
<dbReference type="InterPro" id="IPR020568">
    <property type="entry name" value="Ribosomal_Su5_D2-typ_SF"/>
</dbReference>
<evidence type="ECO:0000256" key="1">
    <source>
        <dbReference type="ARBA" id="ARBA00005251"/>
    </source>
</evidence>
<keyword evidence="2 5" id="KW-0689">Ribosomal protein</keyword>
<dbReference type="PANTHER" id="PTHR21569">
    <property type="entry name" value="RIBOSOMAL PROTEIN S9"/>
    <property type="match status" value="1"/>
</dbReference>
<gene>
    <name evidence="5" type="ORF">TcWFU_002103</name>
</gene>
<evidence type="ECO:0000256" key="4">
    <source>
        <dbReference type="SAM" id="MobiDB-lite"/>
    </source>
</evidence>
<feature type="region of interest" description="Disordered" evidence="4">
    <location>
        <begin position="335"/>
        <end position="356"/>
    </location>
</feature>
<name>A0ABR4Q949_9CEST</name>
<comment type="similarity">
    <text evidence="1">Belongs to the universal ribosomal protein uS9 family.</text>
</comment>
<sequence length="356" mass="41033">MLGLVSRWALTNLKSIVNINLERRYSATRTLPPTIGSPKSSVISASIEFYLRSYQSYENMLEEERVKYENGRKFLARLMGQDPLAFNQEQIDEAIRYLLPSGLESRKGHPKLKKRFTRIKKFDKTGRPFHDLYYTGKPAYYEVMHEATALIEELNNKFDRGYIDRDYTAFKNLRPFEWFTKDQLSRRLLELVSDVMHEDWLRLMDALLKHPLAWHAESFIHSYRASVQEGVSRDVFPEPQVDPGTNFRCIDAYGQKKHAFVELRMTHPGAGKFIYTCMLGAVDVVARVSSDTETGHSSKANALRLALARALACFLPGDSGHNRLRAAGLLTQDDRFGERKKPGQKKARKKPIWKAR</sequence>
<organism evidence="5 6">
    <name type="scientific">Taenia crassiceps</name>
    <dbReference type="NCBI Taxonomy" id="6207"/>
    <lineage>
        <taxon>Eukaryota</taxon>
        <taxon>Metazoa</taxon>
        <taxon>Spiralia</taxon>
        <taxon>Lophotrochozoa</taxon>
        <taxon>Platyhelminthes</taxon>
        <taxon>Cestoda</taxon>
        <taxon>Eucestoda</taxon>
        <taxon>Cyclophyllidea</taxon>
        <taxon>Taeniidae</taxon>
        <taxon>Taenia</taxon>
    </lineage>
</organism>
<dbReference type="Pfam" id="PF00380">
    <property type="entry name" value="Ribosomal_S9"/>
    <property type="match status" value="1"/>
</dbReference>
<accession>A0ABR4Q949</accession>